<dbReference type="EMBL" id="NFHB01000006">
    <property type="protein sequence ID" value="OUN02954.1"/>
    <property type="molecule type" value="Genomic_DNA"/>
</dbReference>
<dbReference type="FunFam" id="2.60.120.1440:FF:000001">
    <property type="entry name" value="Putative anti-sigma factor"/>
    <property type="match status" value="1"/>
</dbReference>
<evidence type="ECO:0000259" key="2">
    <source>
        <dbReference type="Pfam" id="PF04773"/>
    </source>
</evidence>
<sequence>MANFEIDEEVLVAFLKGELDAAQAAAVEAWYDRSAANRRMLGQVYYILYVSDRINDAAGIDVERSLRQFKRRMHAGRHIPLRRVAVRIAAAAVIAAVLLAGGFTTVSLSKRLAQPVTVVTQLGERSQVVLPDGTKVWLNSSSSVEYVAPFFSRQRRVKMEGEAYFEVEHDRRAPFVVSTNGLDIEVLGTRFNIRNDDNEHRVTTVLLEGAVKAYASGREQASVRLHPAQQLVFDTRTHAMRLTDCPSAERSINWIDGRFCFEHDTFGEIVAELKRYYNVDIRFMDNRLRDMRFSGNFRVEDGIYHIMSVLQLTYKFNYRIVGNDIELYANPER</sequence>
<evidence type="ECO:0000259" key="3">
    <source>
        <dbReference type="Pfam" id="PF16344"/>
    </source>
</evidence>
<dbReference type="GO" id="GO:0016989">
    <property type="term" value="F:sigma factor antagonist activity"/>
    <property type="evidence" value="ECO:0007669"/>
    <property type="project" value="TreeGrafter"/>
</dbReference>
<dbReference type="InterPro" id="IPR006860">
    <property type="entry name" value="FecR"/>
</dbReference>
<gene>
    <name evidence="4" type="ORF">B5G41_10550</name>
</gene>
<dbReference type="Gene3D" id="2.60.120.1440">
    <property type="match status" value="1"/>
</dbReference>
<feature type="domain" description="FecR protein" evidence="2">
    <location>
        <begin position="117"/>
        <end position="212"/>
    </location>
</feature>
<comment type="caution">
    <text evidence="4">The sequence shown here is derived from an EMBL/GenBank/DDBJ whole genome shotgun (WGS) entry which is preliminary data.</text>
</comment>
<dbReference type="Gene3D" id="3.55.50.30">
    <property type="match status" value="1"/>
</dbReference>
<dbReference type="Proteomes" id="UP000195772">
    <property type="component" value="Unassembled WGS sequence"/>
</dbReference>
<dbReference type="AlphaFoldDB" id="A0A1Y3QTG4"/>
<evidence type="ECO:0000313" key="5">
    <source>
        <dbReference type="Proteomes" id="UP000195772"/>
    </source>
</evidence>
<protein>
    <submittedName>
        <fullName evidence="4">Iron dicitrate transport regulator FecR</fullName>
    </submittedName>
</protein>
<keyword evidence="1" id="KW-1133">Transmembrane helix</keyword>
<organism evidence="4 5">
    <name type="scientific">Alistipes onderdonkii</name>
    <dbReference type="NCBI Taxonomy" id="328813"/>
    <lineage>
        <taxon>Bacteria</taxon>
        <taxon>Pseudomonadati</taxon>
        <taxon>Bacteroidota</taxon>
        <taxon>Bacteroidia</taxon>
        <taxon>Bacteroidales</taxon>
        <taxon>Rikenellaceae</taxon>
        <taxon>Alistipes</taxon>
    </lineage>
</organism>
<dbReference type="Pfam" id="PF16344">
    <property type="entry name" value="FecR_C"/>
    <property type="match status" value="1"/>
</dbReference>
<keyword evidence="1" id="KW-0472">Membrane</keyword>
<dbReference type="PANTHER" id="PTHR30273:SF2">
    <property type="entry name" value="PROTEIN FECR"/>
    <property type="match status" value="1"/>
</dbReference>
<dbReference type="PIRSF" id="PIRSF018266">
    <property type="entry name" value="FecR"/>
    <property type="match status" value="1"/>
</dbReference>
<feature type="domain" description="Protein FecR C-terminal" evidence="3">
    <location>
        <begin position="258"/>
        <end position="325"/>
    </location>
</feature>
<feature type="transmembrane region" description="Helical" evidence="1">
    <location>
        <begin position="84"/>
        <end position="103"/>
    </location>
</feature>
<dbReference type="OrthoDB" id="1042605at2"/>
<keyword evidence="1" id="KW-0812">Transmembrane</keyword>
<reference evidence="5" key="1">
    <citation type="submission" date="2017-04" db="EMBL/GenBank/DDBJ databases">
        <title>Function of individual gut microbiota members based on whole genome sequencing of pure cultures obtained from chicken caecum.</title>
        <authorList>
            <person name="Medvecky M."/>
            <person name="Cejkova D."/>
            <person name="Polansky O."/>
            <person name="Karasova D."/>
            <person name="Kubasova T."/>
            <person name="Cizek A."/>
            <person name="Rychlik I."/>
        </authorList>
    </citation>
    <scope>NUCLEOTIDE SEQUENCE [LARGE SCALE GENOMIC DNA]</scope>
    <source>
        <strain evidence="5">An90</strain>
    </source>
</reference>
<dbReference type="Pfam" id="PF04773">
    <property type="entry name" value="FecR"/>
    <property type="match status" value="1"/>
</dbReference>
<evidence type="ECO:0000256" key="1">
    <source>
        <dbReference type="SAM" id="Phobius"/>
    </source>
</evidence>
<dbReference type="PANTHER" id="PTHR30273">
    <property type="entry name" value="PERIPLASMIC SIGNAL SENSOR AND SIGMA FACTOR ACTIVATOR FECR-RELATED"/>
    <property type="match status" value="1"/>
</dbReference>
<accession>A0A1Y3QTG4</accession>
<proteinExistence type="predicted"/>
<dbReference type="RefSeq" id="WP_087402819.1">
    <property type="nucleotide sequence ID" value="NZ_NFHB01000006.1"/>
</dbReference>
<dbReference type="InterPro" id="IPR032508">
    <property type="entry name" value="FecR_C"/>
</dbReference>
<dbReference type="InterPro" id="IPR012373">
    <property type="entry name" value="Ferrdict_sens_TM"/>
</dbReference>
<dbReference type="eggNOG" id="COG3712">
    <property type="taxonomic scope" value="Bacteria"/>
</dbReference>
<name>A0A1Y3QTG4_9BACT</name>
<evidence type="ECO:0000313" key="4">
    <source>
        <dbReference type="EMBL" id="OUN02954.1"/>
    </source>
</evidence>